<evidence type="ECO:0000313" key="6">
    <source>
        <dbReference type="EMBL" id="MFD1929352.1"/>
    </source>
</evidence>
<comment type="subcellular location">
    <subcellularLocation>
        <location evidence="2">Bacterial flagellum basal body</location>
    </subcellularLocation>
</comment>
<dbReference type="InterPro" id="IPR010930">
    <property type="entry name" value="Flg_bb/hook_C_dom"/>
</dbReference>
<proteinExistence type="inferred from homology"/>
<keyword evidence="2" id="KW-0975">Bacterial flagellum</keyword>
<dbReference type="NCBIfam" id="TIGR03506">
    <property type="entry name" value="FlgEFG_subfam"/>
    <property type="match status" value="1"/>
</dbReference>
<keyword evidence="6" id="KW-0969">Cilium</keyword>
<feature type="domain" description="Flagellar hook protein FlgE/F/G-like D1" evidence="5">
    <location>
        <begin position="102"/>
        <end position="167"/>
    </location>
</feature>
<evidence type="ECO:0000256" key="1">
    <source>
        <dbReference type="ARBA" id="ARBA00009677"/>
    </source>
</evidence>
<comment type="caution">
    <text evidence="6">The sequence shown here is derived from an EMBL/GenBank/DDBJ whole genome shotgun (WGS) entry which is preliminary data.</text>
</comment>
<sequence length="278" mass="30321">MLRTMVTATNTLNQLQHKLDLIGNNLANTNTHGFKSSNASFQELLYQQFNNDKADEAPRQSPLGIRYGVGAALGQASMNSKVGTLQITNRDLDFALTKQRQYFNVLMPTEAGEKVAYTRQGAFYVSPIDNGQLMLVTSEGYPVANAAGQPITFADDVQSYFIQSNGTLGLKLNDGTTAEIELGVTVIERPNLMEHLSGTYSVLPSNLAELGVIENDAITNLQGAARSGIGMENNALESSNVDMQKEMTDLITVQRNYQFNSRAITLADQMMGLINGIR</sequence>
<evidence type="ECO:0000313" key="7">
    <source>
        <dbReference type="Proteomes" id="UP001597218"/>
    </source>
</evidence>
<dbReference type="PANTHER" id="PTHR30435:SF19">
    <property type="entry name" value="FLAGELLAR BASAL-BODY ROD PROTEIN FLGG"/>
    <property type="match status" value="1"/>
</dbReference>
<keyword evidence="6" id="KW-0966">Cell projection</keyword>
<dbReference type="InterPro" id="IPR019776">
    <property type="entry name" value="Flagellar_basal_body_rod_CS"/>
</dbReference>
<comment type="similarity">
    <text evidence="1 2">Belongs to the flagella basal body rod proteins family.</text>
</comment>
<dbReference type="PANTHER" id="PTHR30435">
    <property type="entry name" value="FLAGELLAR PROTEIN"/>
    <property type="match status" value="1"/>
</dbReference>
<keyword evidence="7" id="KW-1185">Reference proteome</keyword>
<name>A0ABW4SLH4_9BACL</name>
<dbReference type="InterPro" id="IPR037925">
    <property type="entry name" value="FlgE/F/G-like"/>
</dbReference>
<dbReference type="InterPro" id="IPR020013">
    <property type="entry name" value="Flagellar_FlgE/F/G"/>
</dbReference>
<dbReference type="InterPro" id="IPR053967">
    <property type="entry name" value="LlgE_F_G-like_D1"/>
</dbReference>
<dbReference type="InterPro" id="IPR001444">
    <property type="entry name" value="Flag_bb_rod_N"/>
</dbReference>
<dbReference type="Pfam" id="PF22692">
    <property type="entry name" value="LlgE_F_G_D1"/>
    <property type="match status" value="1"/>
</dbReference>
<dbReference type="EMBL" id="JBHUGI010000034">
    <property type="protein sequence ID" value="MFD1929352.1"/>
    <property type="molecule type" value="Genomic_DNA"/>
</dbReference>
<dbReference type="Pfam" id="PF06429">
    <property type="entry name" value="Flg_bbr_C"/>
    <property type="match status" value="1"/>
</dbReference>
<evidence type="ECO:0000259" key="5">
    <source>
        <dbReference type="Pfam" id="PF22692"/>
    </source>
</evidence>
<keyword evidence="6" id="KW-0282">Flagellum</keyword>
<organism evidence="6 7">
    <name type="scientific">Sporosarcina siberiensis</name>
    <dbReference type="NCBI Taxonomy" id="1365606"/>
    <lineage>
        <taxon>Bacteria</taxon>
        <taxon>Bacillati</taxon>
        <taxon>Bacillota</taxon>
        <taxon>Bacilli</taxon>
        <taxon>Bacillales</taxon>
        <taxon>Caryophanaceae</taxon>
        <taxon>Sporosarcina</taxon>
    </lineage>
</organism>
<evidence type="ECO:0000259" key="4">
    <source>
        <dbReference type="Pfam" id="PF06429"/>
    </source>
</evidence>
<dbReference type="SUPFAM" id="SSF117143">
    <property type="entry name" value="Flagellar hook protein flgE"/>
    <property type="match status" value="1"/>
</dbReference>
<feature type="domain" description="Flagellar basal-body/hook protein C-terminal" evidence="4">
    <location>
        <begin position="234"/>
        <end position="275"/>
    </location>
</feature>
<dbReference type="PROSITE" id="PS00588">
    <property type="entry name" value="FLAGELLA_BB_ROD"/>
    <property type="match status" value="1"/>
</dbReference>
<evidence type="ECO:0000259" key="3">
    <source>
        <dbReference type="Pfam" id="PF00460"/>
    </source>
</evidence>
<evidence type="ECO:0000256" key="2">
    <source>
        <dbReference type="RuleBase" id="RU362116"/>
    </source>
</evidence>
<feature type="domain" description="Flagellar basal body rod protein N-terminal" evidence="3">
    <location>
        <begin position="7"/>
        <end position="35"/>
    </location>
</feature>
<protein>
    <submittedName>
        <fullName evidence="6">Flagellar hook-basal body protein</fullName>
    </submittedName>
</protein>
<dbReference type="RefSeq" id="WP_381539412.1">
    <property type="nucleotide sequence ID" value="NZ_JBHUGI010000034.1"/>
</dbReference>
<reference evidence="7" key="1">
    <citation type="journal article" date="2019" name="Int. J. Syst. Evol. Microbiol.">
        <title>The Global Catalogue of Microorganisms (GCM) 10K type strain sequencing project: providing services to taxonomists for standard genome sequencing and annotation.</title>
        <authorList>
            <consortium name="The Broad Institute Genomics Platform"/>
            <consortium name="The Broad Institute Genome Sequencing Center for Infectious Disease"/>
            <person name="Wu L."/>
            <person name="Ma J."/>
        </authorList>
    </citation>
    <scope>NUCLEOTIDE SEQUENCE [LARGE SCALE GENOMIC DNA]</scope>
    <source>
        <strain evidence="7">CGMCC 4.7177</strain>
    </source>
</reference>
<dbReference type="Pfam" id="PF00460">
    <property type="entry name" value="Flg_bb_rod"/>
    <property type="match status" value="1"/>
</dbReference>
<gene>
    <name evidence="6" type="ORF">ACFSFY_15020</name>
</gene>
<accession>A0ABW4SLH4</accession>
<dbReference type="Proteomes" id="UP001597218">
    <property type="component" value="Unassembled WGS sequence"/>
</dbReference>